<evidence type="ECO:0000256" key="7">
    <source>
        <dbReference type="ARBA" id="ARBA00023128"/>
    </source>
</evidence>
<evidence type="ECO:0000256" key="2">
    <source>
        <dbReference type="ARBA" id="ARBA00022692"/>
    </source>
</evidence>
<dbReference type="SUPFAM" id="SSF48452">
    <property type="entry name" value="TPR-like"/>
    <property type="match status" value="2"/>
</dbReference>
<evidence type="ECO:0000256" key="5">
    <source>
        <dbReference type="ARBA" id="ARBA00022803"/>
    </source>
</evidence>
<dbReference type="Pfam" id="PF13181">
    <property type="entry name" value="TPR_8"/>
    <property type="match status" value="2"/>
</dbReference>
<evidence type="ECO:0000313" key="14">
    <source>
        <dbReference type="Proteomes" id="UP000789342"/>
    </source>
</evidence>
<dbReference type="GO" id="GO:0030150">
    <property type="term" value="P:protein import into mitochondrial matrix"/>
    <property type="evidence" value="ECO:0007669"/>
    <property type="project" value="TreeGrafter"/>
</dbReference>
<feature type="repeat" description="TPR" evidence="10">
    <location>
        <begin position="366"/>
        <end position="399"/>
    </location>
</feature>
<dbReference type="SMART" id="SM00028">
    <property type="entry name" value="TPR"/>
    <property type="match status" value="10"/>
</dbReference>
<feature type="compositionally biased region" description="Basic residues" evidence="11">
    <location>
        <begin position="60"/>
        <end position="72"/>
    </location>
</feature>
<dbReference type="Proteomes" id="UP000789342">
    <property type="component" value="Unassembled WGS sequence"/>
</dbReference>
<protein>
    <submittedName>
        <fullName evidence="13">16002_t:CDS:1</fullName>
    </submittedName>
</protein>
<dbReference type="Pfam" id="PF13414">
    <property type="entry name" value="TPR_11"/>
    <property type="match status" value="1"/>
</dbReference>
<dbReference type="Pfam" id="PF14559">
    <property type="entry name" value="TPR_19"/>
    <property type="match status" value="1"/>
</dbReference>
<dbReference type="GO" id="GO:0030943">
    <property type="term" value="F:mitochondrion targeting sequence binding"/>
    <property type="evidence" value="ECO:0007669"/>
    <property type="project" value="TreeGrafter"/>
</dbReference>
<comment type="subcellular location">
    <subcellularLocation>
        <location evidence="1">Mitochondrion outer membrane</location>
        <topology evidence="1">Single-pass membrane protein</topology>
    </subcellularLocation>
</comment>
<keyword evidence="2 12" id="KW-0812">Transmembrane</keyword>
<feature type="repeat" description="TPR" evidence="10">
    <location>
        <begin position="468"/>
        <end position="501"/>
    </location>
</feature>
<feature type="repeat" description="TPR" evidence="10">
    <location>
        <begin position="129"/>
        <end position="162"/>
    </location>
</feature>
<dbReference type="InterPro" id="IPR019734">
    <property type="entry name" value="TPR_rpt"/>
</dbReference>
<evidence type="ECO:0000313" key="13">
    <source>
        <dbReference type="EMBL" id="CAG8440728.1"/>
    </source>
</evidence>
<evidence type="ECO:0000256" key="4">
    <source>
        <dbReference type="ARBA" id="ARBA00022787"/>
    </source>
</evidence>
<keyword evidence="5 10" id="KW-0802">TPR repeat</keyword>
<evidence type="ECO:0000256" key="1">
    <source>
        <dbReference type="ARBA" id="ARBA00004572"/>
    </source>
</evidence>
<proteinExistence type="inferred from homology"/>
<feature type="repeat" description="TPR" evidence="10">
    <location>
        <begin position="332"/>
        <end position="365"/>
    </location>
</feature>
<feature type="region of interest" description="Disordered" evidence="11">
    <location>
        <begin position="58"/>
        <end position="94"/>
    </location>
</feature>
<dbReference type="Pfam" id="PF13432">
    <property type="entry name" value="TPR_16"/>
    <property type="match status" value="1"/>
</dbReference>
<keyword evidence="8 12" id="KW-0472">Membrane</keyword>
<evidence type="ECO:0000256" key="12">
    <source>
        <dbReference type="SAM" id="Phobius"/>
    </source>
</evidence>
<dbReference type="PROSITE" id="PS50293">
    <property type="entry name" value="TPR_REGION"/>
    <property type="match status" value="2"/>
</dbReference>
<organism evidence="13 14">
    <name type="scientific">Acaulospora morrowiae</name>
    <dbReference type="NCBI Taxonomy" id="94023"/>
    <lineage>
        <taxon>Eukaryota</taxon>
        <taxon>Fungi</taxon>
        <taxon>Fungi incertae sedis</taxon>
        <taxon>Mucoromycota</taxon>
        <taxon>Glomeromycotina</taxon>
        <taxon>Glomeromycetes</taxon>
        <taxon>Diversisporales</taxon>
        <taxon>Acaulosporaceae</taxon>
        <taxon>Acaulospora</taxon>
    </lineage>
</organism>
<keyword evidence="3" id="KW-0677">Repeat</keyword>
<gene>
    <name evidence="13" type="ORF">AMORRO_LOCUS260</name>
</gene>
<comment type="similarity">
    <text evidence="9">Belongs to the Tom70 family.</text>
</comment>
<reference evidence="13" key="1">
    <citation type="submission" date="2021-06" db="EMBL/GenBank/DDBJ databases">
        <authorList>
            <person name="Kallberg Y."/>
            <person name="Tangrot J."/>
            <person name="Rosling A."/>
        </authorList>
    </citation>
    <scope>NUCLEOTIDE SEQUENCE</scope>
    <source>
        <strain evidence="13">CL551</strain>
    </source>
</reference>
<keyword evidence="7" id="KW-0496">Mitochondrion</keyword>
<keyword evidence="14" id="KW-1185">Reference proteome</keyword>
<name>A0A9N8V3L7_9GLOM</name>
<dbReference type="AlphaFoldDB" id="A0A9N8V3L7"/>
<feature type="repeat" description="TPR" evidence="10">
    <location>
        <begin position="297"/>
        <end position="330"/>
    </location>
</feature>
<dbReference type="GO" id="GO:0005741">
    <property type="term" value="C:mitochondrial outer membrane"/>
    <property type="evidence" value="ECO:0007669"/>
    <property type="project" value="UniProtKB-SubCell"/>
</dbReference>
<feature type="transmembrane region" description="Helical" evidence="12">
    <location>
        <begin position="37"/>
        <end position="56"/>
    </location>
</feature>
<feature type="compositionally biased region" description="Basic and acidic residues" evidence="11">
    <location>
        <begin position="82"/>
        <end position="91"/>
    </location>
</feature>
<dbReference type="Pfam" id="PF00515">
    <property type="entry name" value="TPR_1"/>
    <property type="match status" value="1"/>
</dbReference>
<keyword evidence="4" id="KW-1000">Mitochondrion outer membrane</keyword>
<evidence type="ECO:0000256" key="6">
    <source>
        <dbReference type="ARBA" id="ARBA00022989"/>
    </source>
</evidence>
<evidence type="ECO:0000256" key="10">
    <source>
        <dbReference type="PROSITE-ProRule" id="PRU00339"/>
    </source>
</evidence>
<sequence>MSNLPQLNDTSARPNPEPEIPLVMTIKEYFAKKDYKFYLAATATVIFAGVGLYLLTSKSPKPKTHRSKKSRSSRQAGTNESGSHKGKDYLKKKLTRSVKSRDEAEVEEFERYSIEQINALPKERRDTASQQLKNRGNVAYGQSNYEKAIKLYTQAIAFNQDPVFYSNRAACYYNTDQFSKAIEDCNSALQMNPYYVKAINRRAMAYERTSRFEESLHDYTAACIIGDFRNDSATASIDRLLKKVASIKAQEIIKNRIKRLPSAKFISSYLDSYRKEITDHDDDVTEELESSNLEKNADDYFKLAEKLVRQQQYEEAMKMYEKAIELGCTNMPRALNMHGTFTYLMGDSKNALDDFQKALELKPDYTQLYIKRATVYMEQGNMNDAWKEFDEAVKINPNDPDIYYHRGQVHFLSASFDMAVKEYQRRIELDPDFIFAHIQLAIAQYKSGFIAEGMKTFTQGLQKFSQSAEMHNYYGELLADQKLVDEAMEQFDKAIELQKGNFALPFVNKAMLCFHVKNDPAQAEEFCRRALEIEPESDIANTIMSEILLARGNLESALQYLEKYQEVARTEAELQGILEYAEAARSHIAFKRSYPQLADRLVLSNR</sequence>
<dbReference type="PANTHER" id="PTHR46208:SF1">
    <property type="entry name" value="MITOCHONDRIAL IMPORT RECEPTOR SUBUNIT TOM70"/>
    <property type="match status" value="1"/>
</dbReference>
<dbReference type="OrthoDB" id="2942533at2759"/>
<dbReference type="GO" id="GO:0045039">
    <property type="term" value="P:protein insertion into mitochondrial inner membrane"/>
    <property type="evidence" value="ECO:0007669"/>
    <property type="project" value="TreeGrafter"/>
</dbReference>
<dbReference type="PROSITE" id="PS50005">
    <property type="entry name" value="TPR"/>
    <property type="match status" value="6"/>
</dbReference>
<evidence type="ECO:0000256" key="11">
    <source>
        <dbReference type="SAM" id="MobiDB-lite"/>
    </source>
</evidence>
<dbReference type="Gene3D" id="1.25.40.10">
    <property type="entry name" value="Tetratricopeptide repeat domain"/>
    <property type="match status" value="2"/>
</dbReference>
<feature type="repeat" description="TPR" evidence="10">
    <location>
        <begin position="400"/>
        <end position="433"/>
    </location>
</feature>
<evidence type="ECO:0000256" key="9">
    <source>
        <dbReference type="ARBA" id="ARBA00038030"/>
    </source>
</evidence>
<evidence type="ECO:0000256" key="8">
    <source>
        <dbReference type="ARBA" id="ARBA00023136"/>
    </source>
</evidence>
<dbReference type="GO" id="GO:0008320">
    <property type="term" value="F:protein transmembrane transporter activity"/>
    <property type="evidence" value="ECO:0007669"/>
    <property type="project" value="TreeGrafter"/>
</dbReference>
<accession>A0A9N8V3L7</accession>
<dbReference type="PANTHER" id="PTHR46208">
    <property type="entry name" value="MITOCHONDRIAL IMPORT RECEPTOR SUBUNIT TOM70"/>
    <property type="match status" value="1"/>
</dbReference>
<evidence type="ECO:0000256" key="3">
    <source>
        <dbReference type="ARBA" id="ARBA00022737"/>
    </source>
</evidence>
<dbReference type="InterPro" id="IPR011990">
    <property type="entry name" value="TPR-like_helical_dom_sf"/>
</dbReference>
<dbReference type="EMBL" id="CAJVPV010000065">
    <property type="protein sequence ID" value="CAG8440728.1"/>
    <property type="molecule type" value="Genomic_DNA"/>
</dbReference>
<comment type="caution">
    <text evidence="13">The sequence shown here is derived from an EMBL/GenBank/DDBJ whole genome shotgun (WGS) entry which is preliminary data.</text>
</comment>
<keyword evidence="6 12" id="KW-1133">Transmembrane helix</keyword>